<dbReference type="GO" id="GO:0005789">
    <property type="term" value="C:endoplasmic reticulum membrane"/>
    <property type="evidence" value="ECO:0007669"/>
    <property type="project" value="UniProtKB-SubCell"/>
</dbReference>
<dbReference type="PANTHER" id="PTHR42650">
    <property type="entry name" value="TAIL-ANCHORED PROTEIN INSERTION RECEPTOR WRB"/>
    <property type="match status" value="1"/>
</dbReference>
<dbReference type="Pfam" id="PF04420">
    <property type="entry name" value="CHD5"/>
    <property type="match status" value="1"/>
</dbReference>
<evidence type="ECO:0000256" key="3">
    <source>
        <dbReference type="ARBA" id="ARBA00022692"/>
    </source>
</evidence>
<dbReference type="EMBL" id="JARAKH010000012">
    <property type="protein sequence ID" value="KAK8398251.1"/>
    <property type="molecule type" value="Genomic_DNA"/>
</dbReference>
<evidence type="ECO:0008006" key="10">
    <source>
        <dbReference type="Google" id="ProtNLM"/>
    </source>
</evidence>
<reference evidence="8 9" key="1">
    <citation type="submission" date="2023-03" db="EMBL/GenBank/DDBJ databases">
        <title>High-quality genome of Scylla paramamosain provides insights in environmental adaptation.</title>
        <authorList>
            <person name="Zhang L."/>
        </authorList>
    </citation>
    <scope>NUCLEOTIDE SEQUENCE [LARGE SCALE GENOMIC DNA]</scope>
    <source>
        <strain evidence="8">LZ_2023a</strain>
        <tissue evidence="8">Muscle</tissue>
    </source>
</reference>
<organism evidence="8 9">
    <name type="scientific">Scylla paramamosain</name>
    <name type="common">Mud crab</name>
    <dbReference type="NCBI Taxonomy" id="85552"/>
    <lineage>
        <taxon>Eukaryota</taxon>
        <taxon>Metazoa</taxon>
        <taxon>Ecdysozoa</taxon>
        <taxon>Arthropoda</taxon>
        <taxon>Crustacea</taxon>
        <taxon>Multicrustacea</taxon>
        <taxon>Malacostraca</taxon>
        <taxon>Eumalacostraca</taxon>
        <taxon>Eucarida</taxon>
        <taxon>Decapoda</taxon>
        <taxon>Pleocyemata</taxon>
        <taxon>Brachyura</taxon>
        <taxon>Eubrachyura</taxon>
        <taxon>Portunoidea</taxon>
        <taxon>Portunidae</taxon>
        <taxon>Portuninae</taxon>
        <taxon>Scylla</taxon>
    </lineage>
</organism>
<dbReference type="InterPro" id="IPR028945">
    <property type="entry name" value="Get1"/>
</dbReference>
<protein>
    <recommendedName>
        <fullName evidence="10">Tail-anchored protein insertion receptor WRB</fullName>
    </recommendedName>
</protein>
<dbReference type="AlphaFoldDB" id="A0AAW0UEL6"/>
<comment type="subcellular location">
    <subcellularLocation>
        <location evidence="1">Endoplasmic reticulum membrane</location>
    </subcellularLocation>
</comment>
<keyword evidence="6" id="KW-0472">Membrane</keyword>
<feature type="compositionally biased region" description="Low complexity" evidence="7">
    <location>
        <begin position="111"/>
        <end position="124"/>
    </location>
</feature>
<evidence type="ECO:0000256" key="6">
    <source>
        <dbReference type="ARBA" id="ARBA00023136"/>
    </source>
</evidence>
<keyword evidence="3" id="KW-0812">Transmembrane</keyword>
<accession>A0AAW0UEL6</accession>
<evidence type="ECO:0000256" key="7">
    <source>
        <dbReference type="SAM" id="MobiDB-lite"/>
    </source>
</evidence>
<evidence type="ECO:0000313" key="9">
    <source>
        <dbReference type="Proteomes" id="UP001487740"/>
    </source>
</evidence>
<sequence length="137" mass="15116">MVDQFANYARIQRKINSLNQQYKTKVSERSIGQQRVQLTVGGIIKTVVGLSCLWLVWENRSEPVVSLPDTLVWPLGPLLSFPSCQYGEISVVVWLAVVRTVCGRISSLLPSSTPKPTTHSIPSPFIQTATPVSPPLD</sequence>
<comment type="similarity">
    <text evidence="2">Belongs to the WRB/GET1 family.</text>
</comment>
<feature type="region of interest" description="Disordered" evidence="7">
    <location>
        <begin position="111"/>
        <end position="137"/>
    </location>
</feature>
<proteinExistence type="inferred from homology"/>
<keyword evidence="9" id="KW-1185">Reference proteome</keyword>
<evidence type="ECO:0000256" key="2">
    <source>
        <dbReference type="ARBA" id="ARBA00010799"/>
    </source>
</evidence>
<dbReference type="GO" id="GO:0043495">
    <property type="term" value="F:protein-membrane adaptor activity"/>
    <property type="evidence" value="ECO:0007669"/>
    <property type="project" value="TreeGrafter"/>
</dbReference>
<keyword evidence="5" id="KW-1133">Transmembrane helix</keyword>
<dbReference type="GO" id="GO:0043529">
    <property type="term" value="C:GET complex"/>
    <property type="evidence" value="ECO:0007669"/>
    <property type="project" value="TreeGrafter"/>
</dbReference>
<keyword evidence="4" id="KW-0256">Endoplasmic reticulum</keyword>
<evidence type="ECO:0000256" key="4">
    <source>
        <dbReference type="ARBA" id="ARBA00022824"/>
    </source>
</evidence>
<dbReference type="GO" id="GO:0071816">
    <property type="term" value="P:tail-anchored membrane protein insertion into ER membrane"/>
    <property type="evidence" value="ECO:0007669"/>
    <property type="project" value="InterPro"/>
</dbReference>
<evidence type="ECO:0000313" key="8">
    <source>
        <dbReference type="EMBL" id="KAK8398251.1"/>
    </source>
</evidence>
<name>A0AAW0UEL6_SCYPA</name>
<evidence type="ECO:0000256" key="1">
    <source>
        <dbReference type="ARBA" id="ARBA00004586"/>
    </source>
</evidence>
<comment type="caution">
    <text evidence="8">The sequence shown here is derived from an EMBL/GenBank/DDBJ whole genome shotgun (WGS) entry which is preliminary data.</text>
</comment>
<evidence type="ECO:0000256" key="5">
    <source>
        <dbReference type="ARBA" id="ARBA00022989"/>
    </source>
</evidence>
<gene>
    <name evidence="8" type="ORF">O3P69_003866</name>
</gene>
<dbReference type="PANTHER" id="PTHR42650:SF1">
    <property type="entry name" value="GUIDED ENTRY OF TAIL-ANCHORED PROTEINS FACTOR 1"/>
    <property type="match status" value="1"/>
</dbReference>
<dbReference type="Proteomes" id="UP001487740">
    <property type="component" value="Unassembled WGS sequence"/>
</dbReference>